<evidence type="ECO:0000313" key="3">
    <source>
        <dbReference type="Proteomes" id="UP000623067"/>
    </source>
</evidence>
<dbReference type="InterPro" id="IPR007712">
    <property type="entry name" value="RelE/ParE_toxin"/>
</dbReference>
<reference evidence="2" key="1">
    <citation type="journal article" date="2014" name="Int. J. Syst. Evol. Microbiol.">
        <title>Complete genome sequence of Corynebacterium casei LMG S-19264T (=DSM 44701T), isolated from a smear-ripened cheese.</title>
        <authorList>
            <consortium name="US DOE Joint Genome Institute (JGI-PGF)"/>
            <person name="Walter F."/>
            <person name="Albersmeier A."/>
            <person name="Kalinowski J."/>
            <person name="Ruckert C."/>
        </authorList>
    </citation>
    <scope>NUCLEOTIDE SEQUENCE</scope>
    <source>
        <strain evidence="2">CGMCC 1.15330</strain>
    </source>
</reference>
<dbReference type="Proteomes" id="UP000623067">
    <property type="component" value="Unassembled WGS sequence"/>
</dbReference>
<reference evidence="2" key="2">
    <citation type="submission" date="2020-09" db="EMBL/GenBank/DDBJ databases">
        <authorList>
            <person name="Sun Q."/>
            <person name="Zhou Y."/>
        </authorList>
    </citation>
    <scope>NUCLEOTIDE SEQUENCE</scope>
    <source>
        <strain evidence="2">CGMCC 1.15330</strain>
    </source>
</reference>
<comment type="caution">
    <text evidence="2">The sequence shown here is derived from an EMBL/GenBank/DDBJ whole genome shotgun (WGS) entry which is preliminary data.</text>
</comment>
<keyword evidence="3" id="KW-1185">Reference proteome</keyword>
<accession>A0A916SZZ8</accession>
<dbReference type="EMBL" id="BMIH01000002">
    <property type="protein sequence ID" value="GGB25794.1"/>
    <property type="molecule type" value="Genomic_DNA"/>
</dbReference>
<dbReference type="Pfam" id="PF05016">
    <property type="entry name" value="ParE_toxin"/>
    <property type="match status" value="1"/>
</dbReference>
<proteinExistence type="predicted"/>
<evidence type="ECO:0008006" key="4">
    <source>
        <dbReference type="Google" id="ProtNLM"/>
    </source>
</evidence>
<dbReference type="AlphaFoldDB" id="A0A916SZZ8"/>
<gene>
    <name evidence="2" type="ORF">GCM10011380_14220</name>
</gene>
<keyword evidence="1" id="KW-1277">Toxin-antitoxin system</keyword>
<name>A0A916SZZ8_9SPHN</name>
<protein>
    <recommendedName>
        <fullName evidence="4">Type II toxin-antitoxin system RelE/ParE family toxin</fullName>
    </recommendedName>
</protein>
<sequence>MGSGSDLARGPSPPSMTIIRTPAAQSDILDIWRYIAVHHPPAADAMVRRFDAKMTLLERHPLLDRDRWEVPGIRSLVIDRYLMLYRTIDDGVEIFARPSRCPRYRLRAT</sequence>
<organism evidence="2 3">
    <name type="scientific">Sphingomonas metalli</name>
    <dbReference type="NCBI Taxonomy" id="1779358"/>
    <lineage>
        <taxon>Bacteria</taxon>
        <taxon>Pseudomonadati</taxon>
        <taxon>Pseudomonadota</taxon>
        <taxon>Alphaproteobacteria</taxon>
        <taxon>Sphingomonadales</taxon>
        <taxon>Sphingomonadaceae</taxon>
        <taxon>Sphingomonas</taxon>
    </lineage>
</organism>
<evidence type="ECO:0000256" key="1">
    <source>
        <dbReference type="ARBA" id="ARBA00022649"/>
    </source>
</evidence>
<dbReference type="Gene3D" id="3.30.2310.20">
    <property type="entry name" value="RelE-like"/>
    <property type="match status" value="1"/>
</dbReference>
<dbReference type="InterPro" id="IPR035093">
    <property type="entry name" value="RelE/ParE_toxin_dom_sf"/>
</dbReference>
<evidence type="ECO:0000313" key="2">
    <source>
        <dbReference type="EMBL" id="GGB25794.1"/>
    </source>
</evidence>